<proteinExistence type="predicted"/>
<keyword evidence="3" id="KW-1185">Reference proteome</keyword>
<accession>C4JLV4</accession>
<dbReference type="STRING" id="336963.C4JLV4"/>
<dbReference type="AlphaFoldDB" id="C4JLV4"/>
<dbReference type="GeneID" id="8444188"/>
<evidence type="ECO:0000256" key="1">
    <source>
        <dbReference type="SAM" id="MobiDB-lite"/>
    </source>
</evidence>
<dbReference type="VEuPathDB" id="FungiDB:UREG_03812"/>
<reference evidence="3" key="1">
    <citation type="journal article" date="2009" name="Genome Res.">
        <title>Comparative genomic analyses of the human fungal pathogens Coccidioides and their relatives.</title>
        <authorList>
            <person name="Sharpton T.J."/>
            <person name="Stajich J.E."/>
            <person name="Rounsley S.D."/>
            <person name="Gardner M.J."/>
            <person name="Wortman J.R."/>
            <person name="Jordar V.S."/>
            <person name="Maiti R."/>
            <person name="Kodira C.D."/>
            <person name="Neafsey D.E."/>
            <person name="Zeng Q."/>
            <person name="Hung C.-Y."/>
            <person name="McMahan C."/>
            <person name="Muszewska A."/>
            <person name="Grynberg M."/>
            <person name="Mandel M.A."/>
            <person name="Kellner E.M."/>
            <person name="Barker B.M."/>
            <person name="Galgiani J.N."/>
            <person name="Orbach M.J."/>
            <person name="Kirkland T.N."/>
            <person name="Cole G.T."/>
            <person name="Henn M.R."/>
            <person name="Birren B.W."/>
            <person name="Taylor J.W."/>
        </authorList>
    </citation>
    <scope>NUCLEOTIDE SEQUENCE [LARGE SCALE GENOMIC DNA]</scope>
    <source>
        <strain evidence="3">UAMH 1704</strain>
    </source>
</reference>
<dbReference type="EMBL" id="CH476616">
    <property type="protein sequence ID" value="EEP78966.1"/>
    <property type="molecule type" value="Genomic_DNA"/>
</dbReference>
<gene>
    <name evidence="2" type="ORF">UREG_03812</name>
</gene>
<organism evidence="2 3">
    <name type="scientific">Uncinocarpus reesii (strain UAMH 1704)</name>
    <dbReference type="NCBI Taxonomy" id="336963"/>
    <lineage>
        <taxon>Eukaryota</taxon>
        <taxon>Fungi</taxon>
        <taxon>Dikarya</taxon>
        <taxon>Ascomycota</taxon>
        <taxon>Pezizomycotina</taxon>
        <taxon>Eurotiomycetes</taxon>
        <taxon>Eurotiomycetidae</taxon>
        <taxon>Onygenales</taxon>
        <taxon>Onygenaceae</taxon>
        <taxon>Uncinocarpus</taxon>
    </lineage>
</organism>
<dbReference type="InParanoid" id="C4JLV4"/>
<sequence length="234" mass="27553">MPPGGSTITGLDPLLTQNPSLSPEEERSWLYYLAEISLRRIMNRILEEFYSRRETWWNSNNFSLLLAQYRSFLDELILWRQHIPHQLQFDEATIPGNEFAFFLKGRYYMCHEWIQRPFLYYILHQPPNDLHRVDAVPIAQKCLQNCSTLITIFSHHHRHGAIWSVVRRSLSCALLLLAAARKGFEEPLVDWKAQIEITLQTMAKWEREAIDLQWAKRVLQDIMQVTLDGQGFAV</sequence>
<dbReference type="PANTHER" id="PTHR47785:SF5">
    <property type="entry name" value="ZN(II)2CYS6 TRANSCRIPTION FACTOR (EUROFUNG)"/>
    <property type="match status" value="1"/>
</dbReference>
<dbReference type="OrthoDB" id="4685598at2759"/>
<dbReference type="InterPro" id="IPR053181">
    <property type="entry name" value="EcdB-like_regulator"/>
</dbReference>
<dbReference type="HOGENOM" id="CLU_1107454_0_0_1"/>
<dbReference type="eggNOG" id="ENOG502QR47">
    <property type="taxonomic scope" value="Eukaryota"/>
</dbReference>
<feature type="region of interest" description="Disordered" evidence="1">
    <location>
        <begin position="1"/>
        <end position="21"/>
    </location>
</feature>
<dbReference type="OMA" id="ANIKMRI"/>
<evidence type="ECO:0000313" key="2">
    <source>
        <dbReference type="EMBL" id="EEP78966.1"/>
    </source>
</evidence>
<dbReference type="Proteomes" id="UP000002058">
    <property type="component" value="Unassembled WGS sequence"/>
</dbReference>
<evidence type="ECO:0000313" key="3">
    <source>
        <dbReference type="Proteomes" id="UP000002058"/>
    </source>
</evidence>
<dbReference type="KEGG" id="ure:UREG_03812"/>
<protein>
    <recommendedName>
        <fullName evidence="4">Transcription factor domain-containing protein</fullName>
    </recommendedName>
</protein>
<dbReference type="CDD" id="cd12148">
    <property type="entry name" value="fungal_TF_MHR"/>
    <property type="match status" value="1"/>
</dbReference>
<evidence type="ECO:0008006" key="4">
    <source>
        <dbReference type="Google" id="ProtNLM"/>
    </source>
</evidence>
<dbReference type="PANTHER" id="PTHR47785">
    <property type="entry name" value="ZN(II)2CYS6 TRANSCRIPTION FACTOR (EUROFUNG)-RELATED-RELATED"/>
    <property type="match status" value="1"/>
</dbReference>
<dbReference type="RefSeq" id="XP_002544295.1">
    <property type="nucleotide sequence ID" value="XM_002544249.1"/>
</dbReference>
<name>C4JLV4_UNCRE</name>